<dbReference type="Pfam" id="PF00664">
    <property type="entry name" value="ABC_membrane"/>
    <property type="match status" value="1"/>
</dbReference>
<dbReference type="Proteomes" id="UP000594749">
    <property type="component" value="Chromosome"/>
</dbReference>
<sequence length="529" mass="60273">MLKNEIIKRYFFKFLLLVLISIISSGYGIYILSFINDKILMLNSADLGILVAFMVLILGYFIVIMGAKFITSKIGNGIIYELRTRLMIRVLGSDVIKVANIGKGKILASLSKDISSVTNGFMRLSDNFQSGLFILFSLFYFLYLSKVLGIFVICWFAIIAVVVKICTKNTYKYFKSSRANEDKLYNSYEMGLQAHKELSINQNRLKFYLDNFFKDAAFQRQSVTKAEIFHSMGTNFLNDMLLGGIGIVMFLTLGLGVSDFKTATTISFAILFLRTPFMMFIGSLPSIMIAYISLKKISDLDLKEFDKISLIRDLKPLKWDKITLRNISFSYENKEILKGLNLEIKKGETIFLIGENGSGKSTLFMILCGILRPSSGEILVDNKPLNSSNLVNFQNSISVVFSDFYLFSEILKSSDEELEFWLEKLKLENKVSIENHENFKEFSSINLSTGQKKRLALITALLDGRDFLMLDEWAADQDPEFRAYFYDEILGILKSHGVSVFAISHDDRYFSAADRIYEMIDGKLKIVKQ</sequence>
<dbReference type="InterPro" id="IPR027417">
    <property type="entry name" value="P-loop_NTPase"/>
</dbReference>
<dbReference type="PROSITE" id="PS50893">
    <property type="entry name" value="ABC_TRANSPORTER_2"/>
    <property type="match status" value="1"/>
</dbReference>
<dbReference type="Gene3D" id="3.40.50.300">
    <property type="entry name" value="P-loop containing nucleotide triphosphate hydrolases"/>
    <property type="match status" value="1"/>
</dbReference>
<dbReference type="GO" id="GO:0034040">
    <property type="term" value="F:ATPase-coupled lipid transmembrane transporter activity"/>
    <property type="evidence" value="ECO:0007669"/>
    <property type="project" value="TreeGrafter"/>
</dbReference>
<keyword evidence="3" id="KW-0547">Nucleotide-binding</keyword>
<feature type="transmembrane region" description="Helical" evidence="7">
    <location>
        <begin position="277"/>
        <end position="294"/>
    </location>
</feature>
<organism evidence="10 11">
    <name type="scientific">Campylobacter corcagiensis</name>
    <dbReference type="NCBI Taxonomy" id="1448857"/>
    <lineage>
        <taxon>Bacteria</taxon>
        <taxon>Pseudomonadati</taxon>
        <taxon>Campylobacterota</taxon>
        <taxon>Epsilonproteobacteria</taxon>
        <taxon>Campylobacterales</taxon>
        <taxon>Campylobacteraceae</taxon>
        <taxon>Campylobacter</taxon>
    </lineage>
</organism>
<feature type="transmembrane region" description="Helical" evidence="7">
    <location>
        <begin position="240"/>
        <end position="257"/>
    </location>
</feature>
<dbReference type="InterPro" id="IPR036640">
    <property type="entry name" value="ABC1_TM_sf"/>
</dbReference>
<dbReference type="GO" id="GO:0140359">
    <property type="term" value="F:ABC-type transporter activity"/>
    <property type="evidence" value="ECO:0007669"/>
    <property type="project" value="InterPro"/>
</dbReference>
<dbReference type="GO" id="GO:0005524">
    <property type="term" value="F:ATP binding"/>
    <property type="evidence" value="ECO:0007669"/>
    <property type="project" value="UniProtKB-KW"/>
</dbReference>
<evidence type="ECO:0000256" key="1">
    <source>
        <dbReference type="ARBA" id="ARBA00004651"/>
    </source>
</evidence>
<dbReference type="EMBL" id="CP063078">
    <property type="protein sequence ID" value="QOQ86981.1"/>
    <property type="molecule type" value="Genomic_DNA"/>
</dbReference>
<feature type="domain" description="ABC transmembrane type-1" evidence="9">
    <location>
        <begin position="14"/>
        <end position="288"/>
    </location>
</feature>
<dbReference type="InterPro" id="IPR011527">
    <property type="entry name" value="ABC1_TM_dom"/>
</dbReference>
<feature type="transmembrane region" description="Helical" evidence="7">
    <location>
        <begin position="47"/>
        <end position="67"/>
    </location>
</feature>
<dbReference type="InterPro" id="IPR003439">
    <property type="entry name" value="ABC_transporter-like_ATP-bd"/>
</dbReference>
<feature type="transmembrane region" description="Helical" evidence="7">
    <location>
        <begin position="148"/>
        <end position="167"/>
    </location>
</feature>
<keyword evidence="4 10" id="KW-0067">ATP-binding</keyword>
<reference evidence="10 11" key="1">
    <citation type="submission" date="2020-10" db="EMBL/GenBank/DDBJ databases">
        <title>Campylobacter and Helicobacter PacBio genomes.</title>
        <authorList>
            <person name="Lane C."/>
        </authorList>
    </citation>
    <scope>NUCLEOTIDE SEQUENCE [LARGE SCALE GENOMIC DNA]</scope>
    <source>
        <strain evidence="10 11">2016D-0077</strain>
    </source>
</reference>
<gene>
    <name evidence="10" type="ORF">IMC76_07145</name>
</gene>
<dbReference type="Pfam" id="PF00005">
    <property type="entry name" value="ABC_tran"/>
    <property type="match status" value="1"/>
</dbReference>
<evidence type="ECO:0000256" key="5">
    <source>
        <dbReference type="ARBA" id="ARBA00022989"/>
    </source>
</evidence>
<protein>
    <submittedName>
        <fullName evidence="10">ATP-binding cassette domain-containing protein</fullName>
    </submittedName>
</protein>
<dbReference type="RefSeq" id="WP_025803337.1">
    <property type="nucleotide sequence ID" value="NZ_CP053842.1"/>
</dbReference>
<dbReference type="PANTHER" id="PTHR24221">
    <property type="entry name" value="ATP-BINDING CASSETTE SUB-FAMILY B"/>
    <property type="match status" value="1"/>
</dbReference>
<evidence type="ECO:0000256" key="7">
    <source>
        <dbReference type="SAM" id="Phobius"/>
    </source>
</evidence>
<feature type="transmembrane region" description="Helical" evidence="7">
    <location>
        <begin position="12"/>
        <end position="35"/>
    </location>
</feature>
<dbReference type="InterPro" id="IPR039421">
    <property type="entry name" value="Type_1_exporter"/>
</dbReference>
<dbReference type="SMART" id="SM00382">
    <property type="entry name" value="AAA"/>
    <property type="match status" value="1"/>
</dbReference>
<dbReference type="Gene3D" id="1.20.1560.10">
    <property type="entry name" value="ABC transporter type 1, transmembrane domain"/>
    <property type="match status" value="1"/>
</dbReference>
<evidence type="ECO:0000313" key="11">
    <source>
        <dbReference type="Proteomes" id="UP000594749"/>
    </source>
</evidence>
<dbReference type="OrthoDB" id="9760776at2"/>
<keyword evidence="5 7" id="KW-1133">Transmembrane helix</keyword>
<evidence type="ECO:0000259" key="8">
    <source>
        <dbReference type="PROSITE" id="PS50893"/>
    </source>
</evidence>
<evidence type="ECO:0000313" key="10">
    <source>
        <dbReference type="EMBL" id="QOQ86981.1"/>
    </source>
</evidence>
<dbReference type="PROSITE" id="PS50929">
    <property type="entry name" value="ABC_TM1F"/>
    <property type="match status" value="1"/>
</dbReference>
<dbReference type="SUPFAM" id="SSF52540">
    <property type="entry name" value="P-loop containing nucleoside triphosphate hydrolases"/>
    <property type="match status" value="1"/>
</dbReference>
<keyword evidence="2 7" id="KW-0812">Transmembrane</keyword>
<evidence type="ECO:0000256" key="3">
    <source>
        <dbReference type="ARBA" id="ARBA00022741"/>
    </source>
</evidence>
<dbReference type="SUPFAM" id="SSF90123">
    <property type="entry name" value="ABC transporter transmembrane region"/>
    <property type="match status" value="1"/>
</dbReference>
<evidence type="ECO:0000256" key="4">
    <source>
        <dbReference type="ARBA" id="ARBA00022840"/>
    </source>
</evidence>
<dbReference type="PANTHER" id="PTHR24221:SF654">
    <property type="entry name" value="ATP-BINDING CASSETTE SUB-FAMILY B MEMBER 6"/>
    <property type="match status" value="1"/>
</dbReference>
<dbReference type="AlphaFoldDB" id="A0A7M1LF65"/>
<name>A0A7M1LF65_9BACT</name>
<comment type="subcellular location">
    <subcellularLocation>
        <location evidence="1">Cell membrane</location>
        <topology evidence="1">Multi-pass membrane protein</topology>
    </subcellularLocation>
</comment>
<feature type="domain" description="ABC transporter" evidence="8">
    <location>
        <begin position="322"/>
        <end position="529"/>
    </location>
</feature>
<evidence type="ECO:0000256" key="6">
    <source>
        <dbReference type="ARBA" id="ARBA00023136"/>
    </source>
</evidence>
<keyword evidence="6 7" id="KW-0472">Membrane</keyword>
<keyword evidence="11" id="KW-1185">Reference proteome</keyword>
<dbReference type="GO" id="GO:0016887">
    <property type="term" value="F:ATP hydrolysis activity"/>
    <property type="evidence" value="ECO:0007669"/>
    <property type="project" value="InterPro"/>
</dbReference>
<dbReference type="CDD" id="cd03228">
    <property type="entry name" value="ABCC_MRP_Like"/>
    <property type="match status" value="1"/>
</dbReference>
<evidence type="ECO:0000259" key="9">
    <source>
        <dbReference type="PROSITE" id="PS50929"/>
    </source>
</evidence>
<dbReference type="InterPro" id="IPR003593">
    <property type="entry name" value="AAA+_ATPase"/>
</dbReference>
<accession>A0A7M1LF65</accession>
<evidence type="ECO:0000256" key="2">
    <source>
        <dbReference type="ARBA" id="ARBA00022692"/>
    </source>
</evidence>
<proteinExistence type="predicted"/>
<dbReference type="GO" id="GO:0005886">
    <property type="term" value="C:plasma membrane"/>
    <property type="evidence" value="ECO:0007669"/>
    <property type="project" value="UniProtKB-SubCell"/>
</dbReference>